<dbReference type="RefSeq" id="WP_380114258.1">
    <property type="nucleotide sequence ID" value="NZ_JBHSIU010000011.1"/>
</dbReference>
<dbReference type="EMBL" id="JBHSIU010000011">
    <property type="protein sequence ID" value="MFC4998002.1"/>
    <property type="molecule type" value="Genomic_DNA"/>
</dbReference>
<feature type="transmembrane region" description="Helical" evidence="1">
    <location>
        <begin position="20"/>
        <end position="39"/>
    </location>
</feature>
<evidence type="ECO:0000256" key="1">
    <source>
        <dbReference type="SAM" id="Phobius"/>
    </source>
</evidence>
<evidence type="ECO:0000313" key="3">
    <source>
        <dbReference type="Proteomes" id="UP001595912"/>
    </source>
</evidence>
<name>A0ABV9VNP7_9ACTN</name>
<protein>
    <recommendedName>
        <fullName evidence="4">PASTA domain-containing protein</fullName>
    </recommendedName>
</protein>
<keyword evidence="3" id="KW-1185">Reference proteome</keyword>
<proteinExistence type="predicted"/>
<keyword evidence="1" id="KW-0812">Transmembrane</keyword>
<keyword evidence="1" id="KW-1133">Transmembrane helix</keyword>
<evidence type="ECO:0008006" key="4">
    <source>
        <dbReference type="Google" id="ProtNLM"/>
    </source>
</evidence>
<organism evidence="2 3">
    <name type="scientific">Dactylosporangium cerinum</name>
    <dbReference type="NCBI Taxonomy" id="1434730"/>
    <lineage>
        <taxon>Bacteria</taxon>
        <taxon>Bacillati</taxon>
        <taxon>Actinomycetota</taxon>
        <taxon>Actinomycetes</taxon>
        <taxon>Micromonosporales</taxon>
        <taxon>Micromonosporaceae</taxon>
        <taxon>Dactylosporangium</taxon>
    </lineage>
</organism>
<gene>
    <name evidence="2" type="ORF">ACFPIJ_09190</name>
</gene>
<comment type="caution">
    <text evidence="2">The sequence shown here is derived from an EMBL/GenBank/DDBJ whole genome shotgun (WGS) entry which is preliminary data.</text>
</comment>
<dbReference type="Proteomes" id="UP001595912">
    <property type="component" value="Unassembled WGS sequence"/>
</dbReference>
<evidence type="ECO:0000313" key="2">
    <source>
        <dbReference type="EMBL" id="MFC4998002.1"/>
    </source>
</evidence>
<sequence length="165" mass="17172">MVAHEVRRHRAPRRFGRLGLATAGVACLGAGAVSVWLLVQSVAGLYRAPAGGSVPESAEVTGVAADARSAAPTDRAVFPELRGLKCGQALQRLRLLGFERVTLVSVDLKIVDVSAPNDWSVAAEAATPNLAGEVVALHSLITVRCQWDGAGIVTPPADPHARRAA</sequence>
<keyword evidence="1" id="KW-0472">Membrane</keyword>
<reference evidence="3" key="1">
    <citation type="journal article" date="2019" name="Int. J. Syst. Evol. Microbiol.">
        <title>The Global Catalogue of Microorganisms (GCM) 10K type strain sequencing project: providing services to taxonomists for standard genome sequencing and annotation.</title>
        <authorList>
            <consortium name="The Broad Institute Genomics Platform"/>
            <consortium name="The Broad Institute Genome Sequencing Center for Infectious Disease"/>
            <person name="Wu L."/>
            <person name="Ma J."/>
        </authorList>
    </citation>
    <scope>NUCLEOTIDE SEQUENCE [LARGE SCALE GENOMIC DNA]</scope>
    <source>
        <strain evidence="3">CGMCC 4.7152</strain>
    </source>
</reference>
<accession>A0ABV9VNP7</accession>